<keyword evidence="2" id="KW-1185">Reference proteome</keyword>
<gene>
    <name evidence="1" type="ORF">Pint_18399</name>
</gene>
<dbReference type="Proteomes" id="UP001163603">
    <property type="component" value="Chromosome 4"/>
</dbReference>
<dbReference type="EMBL" id="CM047739">
    <property type="protein sequence ID" value="KAJ0042488.1"/>
    <property type="molecule type" value="Genomic_DNA"/>
</dbReference>
<evidence type="ECO:0000313" key="1">
    <source>
        <dbReference type="EMBL" id="KAJ0042488.1"/>
    </source>
</evidence>
<sequence>MEEEEAALNIGGDSEERQWVISRTLSFPNKKKFGKAIMCLDVIWNLAFALVSAVVLVLARKERPSAPLRIWVSGYALQCLLHVGFLYLQRRRKDTFSAKNVTHCRIVKRLESINTMISFVWWITGFYWIVAGGQALLKDSPQLYCGMQPLTVTNQQWLTVVFLAFDVSFAFFCITMAFIFIFAVFCCIPLVAIAYAVATRQGASEDEILSLPKYTYHLASPLGTSENAEKQDIIDARVGSSNSSNELALYQEDSECCICLSQYADGVELNRLPCNHHFHRGCISKWLQINATCPVCKFNIRSSGDALV</sequence>
<name>A0ACC0YUW3_9ROSI</name>
<organism evidence="1 2">
    <name type="scientific">Pistacia integerrima</name>
    <dbReference type="NCBI Taxonomy" id="434235"/>
    <lineage>
        <taxon>Eukaryota</taxon>
        <taxon>Viridiplantae</taxon>
        <taxon>Streptophyta</taxon>
        <taxon>Embryophyta</taxon>
        <taxon>Tracheophyta</taxon>
        <taxon>Spermatophyta</taxon>
        <taxon>Magnoliopsida</taxon>
        <taxon>eudicotyledons</taxon>
        <taxon>Gunneridae</taxon>
        <taxon>Pentapetalae</taxon>
        <taxon>rosids</taxon>
        <taxon>malvids</taxon>
        <taxon>Sapindales</taxon>
        <taxon>Anacardiaceae</taxon>
        <taxon>Pistacia</taxon>
    </lineage>
</organism>
<accession>A0ACC0YUW3</accession>
<reference evidence="2" key="1">
    <citation type="journal article" date="2023" name="G3 (Bethesda)">
        <title>Genome assembly and association tests identify interacting loci associated with vigor, precocity, and sex in interspecific pistachio rootstocks.</title>
        <authorList>
            <person name="Palmer W."/>
            <person name="Jacygrad E."/>
            <person name="Sagayaradj S."/>
            <person name="Cavanaugh K."/>
            <person name="Han R."/>
            <person name="Bertier L."/>
            <person name="Beede B."/>
            <person name="Kafkas S."/>
            <person name="Golino D."/>
            <person name="Preece J."/>
            <person name="Michelmore R."/>
        </authorList>
    </citation>
    <scope>NUCLEOTIDE SEQUENCE [LARGE SCALE GENOMIC DNA]</scope>
</reference>
<comment type="caution">
    <text evidence="1">The sequence shown here is derived from an EMBL/GenBank/DDBJ whole genome shotgun (WGS) entry which is preliminary data.</text>
</comment>
<evidence type="ECO:0000313" key="2">
    <source>
        <dbReference type="Proteomes" id="UP001163603"/>
    </source>
</evidence>
<protein>
    <submittedName>
        <fullName evidence="1">Uncharacterized protein</fullName>
    </submittedName>
</protein>
<proteinExistence type="predicted"/>